<reference evidence="2 3" key="1">
    <citation type="journal article" date="2015" name="Genome Biol. Evol.">
        <title>Comparative Genomics of a Bacterivorous Green Alga Reveals Evolutionary Causalities and Consequences of Phago-Mixotrophic Mode of Nutrition.</title>
        <authorList>
            <person name="Burns J.A."/>
            <person name="Paasch A."/>
            <person name="Narechania A."/>
            <person name="Kim E."/>
        </authorList>
    </citation>
    <scope>NUCLEOTIDE SEQUENCE [LARGE SCALE GENOMIC DNA]</scope>
    <source>
        <strain evidence="2 3">PLY_AMNH</strain>
    </source>
</reference>
<gene>
    <name evidence="2" type="ORF">CYMTET_21831</name>
</gene>
<sequence>MAPTGNSSIPDQDKDSSPTKRQRTDSTTVVQVSQDRVLKDQVSEDQVSESNRTSVGSSVANLVTILSLLSSMSLATNQMQASLLELPRQVAKVVCQDLAPAAVASREANSRIAQDLRACHSIQDICAKFELKIYEEEGVMVCPQCFRHSTLAPRKTVAGRNRDIAGKFPSKLKNIKQRVKNHFESAVHEWCTEMEAREQLEASRVQDVGMTLGRFALDTIREAMSYSSYERAVLRHYLNGGRVGNINHGRKFVTSMLKSFHHVVVERLIAWFAHTDPATTRPTLFALNADKATEMRRTGQVVGALGFDVGKIKAVLLDDPPVVEGHTGLGLANNIFTVFRDTYRFFIFTLRSQLTGLGFDGQYFSLDVPEHLMLEKEEAFAHLLDKVFPELLDFQDKDAAKVPLDPAHFPTLCEHENEIVTKGTFKGVPLKIAPIFKGNFQKAFRSVCTKRLAVWCDLVLQYFSSRFLNTER</sequence>
<dbReference type="EMBL" id="LGRX02010777">
    <property type="protein sequence ID" value="KAK3269739.1"/>
    <property type="molecule type" value="Genomic_DNA"/>
</dbReference>
<feature type="compositionally biased region" description="Polar residues" evidence="1">
    <location>
        <begin position="25"/>
        <end position="34"/>
    </location>
</feature>
<keyword evidence="3" id="KW-1185">Reference proteome</keyword>
<dbReference type="Proteomes" id="UP001190700">
    <property type="component" value="Unassembled WGS sequence"/>
</dbReference>
<feature type="region of interest" description="Disordered" evidence="1">
    <location>
        <begin position="1"/>
        <end position="35"/>
    </location>
</feature>
<dbReference type="AlphaFoldDB" id="A0AAE0G1E7"/>
<organism evidence="2 3">
    <name type="scientific">Cymbomonas tetramitiformis</name>
    <dbReference type="NCBI Taxonomy" id="36881"/>
    <lineage>
        <taxon>Eukaryota</taxon>
        <taxon>Viridiplantae</taxon>
        <taxon>Chlorophyta</taxon>
        <taxon>Pyramimonadophyceae</taxon>
        <taxon>Pyramimonadales</taxon>
        <taxon>Pyramimonadaceae</taxon>
        <taxon>Cymbomonas</taxon>
    </lineage>
</organism>
<comment type="caution">
    <text evidence="2">The sequence shown here is derived from an EMBL/GenBank/DDBJ whole genome shotgun (WGS) entry which is preliminary data.</text>
</comment>
<feature type="compositionally biased region" description="Basic and acidic residues" evidence="1">
    <location>
        <begin position="11"/>
        <end position="24"/>
    </location>
</feature>
<evidence type="ECO:0000313" key="2">
    <source>
        <dbReference type="EMBL" id="KAK3269739.1"/>
    </source>
</evidence>
<feature type="compositionally biased region" description="Polar residues" evidence="1">
    <location>
        <begin position="1"/>
        <end position="10"/>
    </location>
</feature>
<name>A0AAE0G1E7_9CHLO</name>
<evidence type="ECO:0000256" key="1">
    <source>
        <dbReference type="SAM" id="MobiDB-lite"/>
    </source>
</evidence>
<accession>A0AAE0G1E7</accession>
<proteinExistence type="predicted"/>
<protein>
    <submittedName>
        <fullName evidence="2">Uncharacterized protein</fullName>
    </submittedName>
</protein>
<evidence type="ECO:0000313" key="3">
    <source>
        <dbReference type="Proteomes" id="UP001190700"/>
    </source>
</evidence>